<proteinExistence type="predicted"/>
<dbReference type="PANTHER" id="PTHR34996:SF3">
    <property type="entry name" value="OS06G0327400 PROTEIN"/>
    <property type="match status" value="1"/>
</dbReference>
<name>A0A1J6J1A5_NICAT</name>
<accession>A0A1J6J1A5</accession>
<protein>
    <submittedName>
        <fullName evidence="1">Uncharacterized protein</fullName>
    </submittedName>
</protein>
<dbReference type="AlphaFoldDB" id="A0A1J6J1A5"/>
<organism evidence="1 2">
    <name type="scientific">Nicotiana attenuata</name>
    <name type="common">Coyote tobacco</name>
    <dbReference type="NCBI Taxonomy" id="49451"/>
    <lineage>
        <taxon>Eukaryota</taxon>
        <taxon>Viridiplantae</taxon>
        <taxon>Streptophyta</taxon>
        <taxon>Embryophyta</taxon>
        <taxon>Tracheophyta</taxon>
        <taxon>Spermatophyta</taxon>
        <taxon>Magnoliopsida</taxon>
        <taxon>eudicotyledons</taxon>
        <taxon>Gunneridae</taxon>
        <taxon>Pentapetalae</taxon>
        <taxon>asterids</taxon>
        <taxon>lamiids</taxon>
        <taxon>Solanales</taxon>
        <taxon>Solanaceae</taxon>
        <taxon>Nicotianoideae</taxon>
        <taxon>Nicotianeae</taxon>
        <taxon>Nicotiana</taxon>
    </lineage>
</organism>
<gene>
    <name evidence="1" type="ORF">A4A49_21894</name>
</gene>
<comment type="caution">
    <text evidence="1">The sequence shown here is derived from an EMBL/GenBank/DDBJ whole genome shotgun (WGS) entry which is preliminary data.</text>
</comment>
<sequence>MGEIISYHIVGRRCHGTRGIKLNPRKFSVQRLRVKFLYYFRIFSRSWRSSFGNILRLLKRNNNSRNLVRKQADYAMYGGKTDYRLKSFARSNSFYAEAIADCLDFIKRNSLSQEEKPVLGRES</sequence>
<dbReference type="Proteomes" id="UP000187609">
    <property type="component" value="Unassembled WGS sequence"/>
</dbReference>
<reference evidence="1" key="1">
    <citation type="submission" date="2016-11" db="EMBL/GenBank/DDBJ databases">
        <title>The genome of Nicotiana attenuata.</title>
        <authorList>
            <person name="Xu S."/>
            <person name="Brockmoeller T."/>
            <person name="Gaquerel E."/>
            <person name="Navarro A."/>
            <person name="Kuhl H."/>
            <person name="Gase K."/>
            <person name="Ling Z."/>
            <person name="Zhou W."/>
            <person name="Kreitzer C."/>
            <person name="Stanke M."/>
            <person name="Tang H."/>
            <person name="Lyons E."/>
            <person name="Pandey P."/>
            <person name="Pandey S.P."/>
            <person name="Timmermann B."/>
            <person name="Baldwin I.T."/>
        </authorList>
    </citation>
    <scope>NUCLEOTIDE SEQUENCE [LARGE SCALE GENOMIC DNA]</scope>
    <source>
        <strain evidence="1">UT</strain>
    </source>
</reference>
<evidence type="ECO:0000313" key="2">
    <source>
        <dbReference type="Proteomes" id="UP000187609"/>
    </source>
</evidence>
<dbReference type="OMA" id="HMGYTRV"/>
<keyword evidence="2" id="KW-1185">Reference proteome</keyword>
<dbReference type="Gramene" id="OIT06552">
    <property type="protein sequence ID" value="OIT06552"/>
    <property type="gene ID" value="A4A49_21894"/>
</dbReference>
<dbReference type="PANTHER" id="PTHR34996">
    <property type="entry name" value="OS06G0327400 PROTEIN"/>
    <property type="match status" value="1"/>
</dbReference>
<evidence type="ECO:0000313" key="1">
    <source>
        <dbReference type="EMBL" id="OIT06552.1"/>
    </source>
</evidence>
<dbReference type="EMBL" id="MJEQ01037184">
    <property type="protein sequence ID" value="OIT06552.1"/>
    <property type="molecule type" value="Genomic_DNA"/>
</dbReference>